<reference evidence="1" key="2">
    <citation type="journal article" date="2015" name="Data Brief">
        <title>Shoot transcriptome of the giant reed, Arundo donax.</title>
        <authorList>
            <person name="Barrero R.A."/>
            <person name="Guerrero F.D."/>
            <person name="Moolhuijzen P."/>
            <person name="Goolsby J.A."/>
            <person name="Tidwell J."/>
            <person name="Bellgard S.E."/>
            <person name="Bellgard M.I."/>
        </authorList>
    </citation>
    <scope>NUCLEOTIDE SEQUENCE</scope>
    <source>
        <tissue evidence="1">Shoot tissue taken approximately 20 cm above the soil surface</tissue>
    </source>
</reference>
<reference evidence="1" key="1">
    <citation type="submission" date="2014-09" db="EMBL/GenBank/DDBJ databases">
        <authorList>
            <person name="Magalhaes I.L.F."/>
            <person name="Oliveira U."/>
            <person name="Santos F.R."/>
            <person name="Vidigal T.H.D.A."/>
            <person name="Brescovit A.D."/>
            <person name="Santos A.J."/>
        </authorList>
    </citation>
    <scope>NUCLEOTIDE SEQUENCE</scope>
    <source>
        <tissue evidence="1">Shoot tissue taken approximately 20 cm above the soil surface</tissue>
    </source>
</reference>
<dbReference type="AlphaFoldDB" id="A0A0A9AXH5"/>
<organism evidence="1">
    <name type="scientific">Arundo donax</name>
    <name type="common">Giant reed</name>
    <name type="synonym">Donax arundinaceus</name>
    <dbReference type="NCBI Taxonomy" id="35708"/>
    <lineage>
        <taxon>Eukaryota</taxon>
        <taxon>Viridiplantae</taxon>
        <taxon>Streptophyta</taxon>
        <taxon>Embryophyta</taxon>
        <taxon>Tracheophyta</taxon>
        <taxon>Spermatophyta</taxon>
        <taxon>Magnoliopsida</taxon>
        <taxon>Liliopsida</taxon>
        <taxon>Poales</taxon>
        <taxon>Poaceae</taxon>
        <taxon>PACMAD clade</taxon>
        <taxon>Arundinoideae</taxon>
        <taxon>Arundineae</taxon>
        <taxon>Arundo</taxon>
    </lineage>
</organism>
<dbReference type="EMBL" id="GBRH01242064">
    <property type="protein sequence ID" value="JAD55831.1"/>
    <property type="molecule type" value="Transcribed_RNA"/>
</dbReference>
<name>A0A0A9AXH5_ARUDO</name>
<proteinExistence type="predicted"/>
<sequence>MLYHNRLPNYVGLDISIIKEHMIRTINAKCSQKCLILP</sequence>
<evidence type="ECO:0000313" key="1">
    <source>
        <dbReference type="EMBL" id="JAD55831.1"/>
    </source>
</evidence>
<protein>
    <submittedName>
        <fullName evidence="1">Uncharacterized protein</fullName>
    </submittedName>
</protein>
<accession>A0A0A9AXH5</accession>